<accession>A0A1A8J317</accession>
<reference evidence="6" key="1">
    <citation type="submission" date="2016-05" db="EMBL/GenBank/DDBJ databases">
        <authorList>
            <person name="Lavstsen T."/>
            <person name="Jespersen J.S."/>
        </authorList>
    </citation>
    <scope>NUCLEOTIDE SEQUENCE</scope>
    <source>
        <tissue evidence="6">Brain</tissue>
    </source>
</reference>
<feature type="domain" description="C-type lectin" evidence="5">
    <location>
        <begin position="90"/>
        <end position="219"/>
    </location>
</feature>
<dbReference type="SUPFAM" id="SSF56436">
    <property type="entry name" value="C-type lectin-like"/>
    <property type="match status" value="1"/>
</dbReference>
<evidence type="ECO:0000256" key="4">
    <source>
        <dbReference type="SAM" id="Phobius"/>
    </source>
</evidence>
<dbReference type="SMART" id="SM00034">
    <property type="entry name" value="CLECT"/>
    <property type="match status" value="1"/>
</dbReference>
<dbReference type="PANTHER" id="PTHR22803">
    <property type="entry name" value="MANNOSE, PHOSPHOLIPASE, LECTIN RECEPTOR RELATED"/>
    <property type="match status" value="1"/>
</dbReference>
<dbReference type="InterPro" id="IPR018378">
    <property type="entry name" value="C-type_lectin_CS"/>
</dbReference>
<evidence type="ECO:0000259" key="5">
    <source>
        <dbReference type="PROSITE" id="PS50041"/>
    </source>
</evidence>
<dbReference type="CDD" id="cd03590">
    <property type="entry name" value="CLECT_DC-SIGN_like"/>
    <property type="match status" value="1"/>
</dbReference>
<gene>
    <name evidence="6" type="primary">Nfu_g_1_010972</name>
</gene>
<dbReference type="Pfam" id="PF00059">
    <property type="entry name" value="Lectin_C"/>
    <property type="match status" value="1"/>
</dbReference>
<organism evidence="6">
    <name type="scientific">Nothobranchius kuhntae</name>
    <name type="common">Beira killifish</name>
    <dbReference type="NCBI Taxonomy" id="321403"/>
    <lineage>
        <taxon>Eukaryota</taxon>
        <taxon>Metazoa</taxon>
        <taxon>Chordata</taxon>
        <taxon>Craniata</taxon>
        <taxon>Vertebrata</taxon>
        <taxon>Euteleostomi</taxon>
        <taxon>Actinopterygii</taxon>
        <taxon>Neopterygii</taxon>
        <taxon>Teleostei</taxon>
        <taxon>Neoteleostei</taxon>
        <taxon>Acanthomorphata</taxon>
        <taxon>Ovalentaria</taxon>
        <taxon>Atherinomorphae</taxon>
        <taxon>Cyprinodontiformes</taxon>
        <taxon>Nothobranchiidae</taxon>
        <taxon>Nothobranchius</taxon>
    </lineage>
</organism>
<keyword evidence="4" id="KW-1133">Transmembrane helix</keyword>
<evidence type="ECO:0000256" key="1">
    <source>
        <dbReference type="ARBA" id="ARBA00022734"/>
    </source>
</evidence>
<dbReference type="AlphaFoldDB" id="A0A1A8J317"/>
<dbReference type="PROSITE" id="PS50041">
    <property type="entry name" value="C_TYPE_LECTIN_2"/>
    <property type="match status" value="1"/>
</dbReference>
<feature type="transmembrane region" description="Helical" evidence="4">
    <location>
        <begin position="27"/>
        <end position="45"/>
    </location>
</feature>
<dbReference type="GO" id="GO:0030246">
    <property type="term" value="F:carbohydrate binding"/>
    <property type="evidence" value="ECO:0007669"/>
    <property type="project" value="UniProtKB-KW"/>
</dbReference>
<dbReference type="InterPro" id="IPR001304">
    <property type="entry name" value="C-type_lectin-like"/>
</dbReference>
<name>A0A1A8J317_NOTKU</name>
<dbReference type="InterPro" id="IPR033989">
    <property type="entry name" value="CD209-like_CTLD"/>
</dbReference>
<sequence length="238" mass="27474">MMICPQNSEQGEAAASQHEKPNRKSNLLLGALLAAALIIISILAFDKIRTNKTLQTLKEDNKVLSEETEALRKHISDHFCLKLDRNWEKHGDKCYYFSNLYLPWNESRSFCEDLGADLVKIDSREEQEFLVGKVKAKMEFPEDKFWIGLTDSENESSWIWVDGSPLNTNLTFWSKSEPDNWEQKNPLGEDCVRMGEKGAEDLKCWFDQSCDAPQKSICEKLPITDQKHKCEVQFHKRA</sequence>
<protein>
    <recommendedName>
        <fullName evidence="5">C-type lectin domain-containing protein</fullName>
    </recommendedName>
</protein>
<evidence type="ECO:0000256" key="3">
    <source>
        <dbReference type="SAM" id="Coils"/>
    </source>
</evidence>
<dbReference type="Gene3D" id="3.10.100.10">
    <property type="entry name" value="Mannose-Binding Protein A, subunit A"/>
    <property type="match status" value="1"/>
</dbReference>
<dbReference type="InterPro" id="IPR016186">
    <property type="entry name" value="C-type_lectin-like/link_sf"/>
</dbReference>
<keyword evidence="2" id="KW-1015">Disulfide bond</keyword>
<keyword evidence="4" id="KW-0812">Transmembrane</keyword>
<dbReference type="EMBL" id="HAED01016678">
    <property type="protein sequence ID" value="SBR03123.1"/>
    <property type="molecule type" value="Transcribed_RNA"/>
</dbReference>
<keyword evidence="1" id="KW-0430">Lectin</keyword>
<dbReference type="InterPro" id="IPR050111">
    <property type="entry name" value="C-type_lectin/snaclec_domain"/>
</dbReference>
<evidence type="ECO:0000313" key="6">
    <source>
        <dbReference type="EMBL" id="SBR03123.1"/>
    </source>
</evidence>
<keyword evidence="4" id="KW-0472">Membrane</keyword>
<reference evidence="6" key="2">
    <citation type="submission" date="2016-06" db="EMBL/GenBank/DDBJ databases">
        <title>The genome of a short-lived fish provides insights into sex chromosome evolution and the genetic control of aging.</title>
        <authorList>
            <person name="Reichwald K."/>
            <person name="Felder M."/>
            <person name="Petzold A."/>
            <person name="Koch P."/>
            <person name="Groth M."/>
            <person name="Platzer M."/>
        </authorList>
    </citation>
    <scope>NUCLEOTIDE SEQUENCE</scope>
    <source>
        <tissue evidence="6">Brain</tissue>
    </source>
</reference>
<keyword evidence="3" id="KW-0175">Coiled coil</keyword>
<dbReference type="InterPro" id="IPR016187">
    <property type="entry name" value="CTDL_fold"/>
</dbReference>
<proteinExistence type="predicted"/>
<evidence type="ECO:0000256" key="2">
    <source>
        <dbReference type="ARBA" id="ARBA00023157"/>
    </source>
</evidence>
<dbReference type="PROSITE" id="PS00615">
    <property type="entry name" value="C_TYPE_LECTIN_1"/>
    <property type="match status" value="1"/>
</dbReference>
<feature type="coiled-coil region" evidence="3">
    <location>
        <begin position="47"/>
        <end position="74"/>
    </location>
</feature>